<protein>
    <submittedName>
        <fullName evidence="1">Zinc finger protein</fullName>
    </submittedName>
</protein>
<comment type="caution">
    <text evidence="1">The sequence shown here is derived from an EMBL/GenBank/DDBJ whole genome shotgun (WGS) entry which is preliminary data.</text>
</comment>
<reference evidence="1 2" key="1">
    <citation type="journal article" date="2021" name="Elife">
        <title>Chloroplast acquisition without the gene transfer in kleptoplastic sea slugs, Plakobranchus ocellatus.</title>
        <authorList>
            <person name="Maeda T."/>
            <person name="Takahashi S."/>
            <person name="Yoshida T."/>
            <person name="Shimamura S."/>
            <person name="Takaki Y."/>
            <person name="Nagai Y."/>
            <person name="Toyoda A."/>
            <person name="Suzuki Y."/>
            <person name="Arimoto A."/>
            <person name="Ishii H."/>
            <person name="Satoh N."/>
            <person name="Nishiyama T."/>
            <person name="Hasebe M."/>
            <person name="Maruyama T."/>
            <person name="Minagawa J."/>
            <person name="Obokata J."/>
            <person name="Shigenobu S."/>
        </authorList>
    </citation>
    <scope>NUCLEOTIDE SEQUENCE [LARGE SCALE GENOMIC DNA]</scope>
</reference>
<gene>
    <name evidence="1" type="ORF">PoB_005352400</name>
</gene>
<accession>A0AAV4C3B5</accession>
<proteinExistence type="predicted"/>
<sequence length="167" mass="19064">MNVETKEFENKVEFRTWKKMVKGETSTLFVRNCGRTMSVNHTASYFFCHRSGKERPSVDEENRKRAEKIQGSCKIGFRCTAFMTNKKDIDTGKITVQCCLWHIDHYAKIAHLPISDEMKCFIKDKIAQGVDAGTIIELVRDQADVLSLVCVVTHVVCHTVIMVSELC</sequence>
<dbReference type="PANTHER" id="PTHR33936:SF24">
    <property type="entry name" value="C2H2-TYPE DOMAIN-CONTAINING PROTEIN"/>
    <property type="match status" value="1"/>
</dbReference>
<dbReference type="AlphaFoldDB" id="A0AAV4C3B5"/>
<name>A0AAV4C3B5_9GAST</name>
<dbReference type="PANTHER" id="PTHR33936">
    <property type="entry name" value="PROTEIN CBG17840"/>
    <property type="match status" value="1"/>
</dbReference>
<evidence type="ECO:0000313" key="1">
    <source>
        <dbReference type="EMBL" id="GFO27019.1"/>
    </source>
</evidence>
<evidence type="ECO:0000313" key="2">
    <source>
        <dbReference type="Proteomes" id="UP000735302"/>
    </source>
</evidence>
<dbReference type="EMBL" id="BLXT01005873">
    <property type="protein sequence ID" value="GFO27019.1"/>
    <property type="molecule type" value="Genomic_DNA"/>
</dbReference>
<organism evidence="1 2">
    <name type="scientific">Plakobranchus ocellatus</name>
    <dbReference type="NCBI Taxonomy" id="259542"/>
    <lineage>
        <taxon>Eukaryota</taxon>
        <taxon>Metazoa</taxon>
        <taxon>Spiralia</taxon>
        <taxon>Lophotrochozoa</taxon>
        <taxon>Mollusca</taxon>
        <taxon>Gastropoda</taxon>
        <taxon>Heterobranchia</taxon>
        <taxon>Euthyneura</taxon>
        <taxon>Panpulmonata</taxon>
        <taxon>Sacoglossa</taxon>
        <taxon>Placobranchoidea</taxon>
        <taxon>Plakobranchidae</taxon>
        <taxon>Plakobranchus</taxon>
    </lineage>
</organism>
<keyword evidence="2" id="KW-1185">Reference proteome</keyword>
<dbReference type="InterPro" id="IPR052797">
    <property type="entry name" value="RegFact_GeneExpr_CellDeath"/>
</dbReference>
<dbReference type="Proteomes" id="UP000735302">
    <property type="component" value="Unassembled WGS sequence"/>
</dbReference>